<feature type="region of interest" description="Disordered" evidence="1">
    <location>
        <begin position="99"/>
        <end position="127"/>
    </location>
</feature>
<evidence type="ECO:0008006" key="4">
    <source>
        <dbReference type="Google" id="ProtNLM"/>
    </source>
</evidence>
<evidence type="ECO:0000313" key="3">
    <source>
        <dbReference type="Proteomes" id="UP001198602"/>
    </source>
</evidence>
<name>A0ABS7YFZ9_9BURK</name>
<protein>
    <recommendedName>
        <fullName evidence="4">Lysis protein</fullName>
    </recommendedName>
</protein>
<gene>
    <name evidence="2" type="ORF">LE190_16240</name>
</gene>
<evidence type="ECO:0000256" key="1">
    <source>
        <dbReference type="SAM" id="MobiDB-lite"/>
    </source>
</evidence>
<keyword evidence="3" id="KW-1185">Reference proteome</keyword>
<accession>A0ABS7YFZ9</accession>
<dbReference type="EMBL" id="JAHYBX010000007">
    <property type="protein sequence ID" value="MCA1857464.1"/>
    <property type="molecule type" value="Genomic_DNA"/>
</dbReference>
<sequence>MTALHRLLCTVLAVILLIIGAGLGLRHYSAARYRAGYDAAVALGREQRDHEAALARERETALRDQLRTKDEQAHRKEQEYATNLEAAQRRVRAGTDRLRCPARPVPAGAPAGNRPAASGPAADGEGPAIVPEVAAEILGDAADVGRILRNYQRVVERFEACRAVNAK</sequence>
<feature type="compositionally biased region" description="Low complexity" evidence="1">
    <location>
        <begin position="101"/>
        <end position="122"/>
    </location>
</feature>
<evidence type="ECO:0000313" key="2">
    <source>
        <dbReference type="EMBL" id="MCA1857464.1"/>
    </source>
</evidence>
<proteinExistence type="predicted"/>
<comment type="caution">
    <text evidence="2">The sequence shown here is derived from an EMBL/GenBank/DDBJ whole genome shotgun (WGS) entry which is preliminary data.</text>
</comment>
<dbReference type="Proteomes" id="UP001198602">
    <property type="component" value="Unassembled WGS sequence"/>
</dbReference>
<feature type="region of interest" description="Disordered" evidence="1">
    <location>
        <begin position="60"/>
        <end position="79"/>
    </location>
</feature>
<reference evidence="2 3" key="1">
    <citation type="submission" date="2021-07" db="EMBL/GenBank/DDBJ databases">
        <title>Characterization of Violacein-producing bacteria and related species.</title>
        <authorList>
            <person name="Wilson H.S."/>
            <person name="De Leon M.E."/>
        </authorList>
    </citation>
    <scope>NUCLEOTIDE SEQUENCE [LARGE SCALE GENOMIC DNA]</scope>
    <source>
        <strain evidence="2 3">HSC-2F05</strain>
    </source>
</reference>
<organism evidence="2 3">
    <name type="scientific">Massilia hydrophila</name>
    <dbReference type="NCBI Taxonomy" id="3044279"/>
    <lineage>
        <taxon>Bacteria</taxon>
        <taxon>Pseudomonadati</taxon>
        <taxon>Pseudomonadota</taxon>
        <taxon>Betaproteobacteria</taxon>
        <taxon>Burkholderiales</taxon>
        <taxon>Oxalobacteraceae</taxon>
        <taxon>Telluria group</taxon>
        <taxon>Massilia</taxon>
    </lineage>
</organism>
<dbReference type="RefSeq" id="WP_225239683.1">
    <property type="nucleotide sequence ID" value="NZ_JAHYBX010000007.1"/>
</dbReference>